<dbReference type="Gene3D" id="3.30.420.480">
    <property type="entry name" value="Domain of unknown function (DUF4445)"/>
    <property type="match status" value="1"/>
</dbReference>
<dbReference type="Gene3D" id="3.10.20.30">
    <property type="match status" value="1"/>
</dbReference>
<dbReference type="PANTHER" id="PTHR42895:SF2">
    <property type="entry name" value="IRON-SULFUR CLUSTER PROTEIN"/>
    <property type="match status" value="1"/>
</dbReference>
<dbReference type="InterPro" id="IPR042099">
    <property type="entry name" value="ANL_N_sf"/>
</dbReference>
<dbReference type="EMBL" id="AP021876">
    <property type="protein sequence ID" value="BBO82609.1"/>
    <property type="molecule type" value="Genomic_DNA"/>
</dbReference>
<dbReference type="Pfam" id="PF14574">
    <property type="entry name" value="RACo_C_ter"/>
    <property type="match status" value="1"/>
</dbReference>
<dbReference type="InterPro" id="IPR052911">
    <property type="entry name" value="Corrinoid_activation_enz"/>
</dbReference>
<dbReference type="InterPro" id="IPR027980">
    <property type="entry name" value="RACo_C"/>
</dbReference>
<dbReference type="Pfam" id="PF17651">
    <property type="entry name" value="Raco_middle"/>
    <property type="match status" value="1"/>
</dbReference>
<dbReference type="Pfam" id="PF00111">
    <property type="entry name" value="Fer2"/>
    <property type="match status" value="1"/>
</dbReference>
<dbReference type="InterPro" id="IPR001041">
    <property type="entry name" value="2Fe-2S_ferredoxin-type"/>
</dbReference>
<dbReference type="InterPro" id="IPR041414">
    <property type="entry name" value="Raco-like_middle"/>
</dbReference>
<dbReference type="RefSeq" id="WP_173179483.1">
    <property type="nucleotide sequence ID" value="NZ_AP021876.1"/>
</dbReference>
<dbReference type="AlphaFoldDB" id="A0A5K7ZQI2"/>
<dbReference type="InterPro" id="IPR000873">
    <property type="entry name" value="AMP-dep_synth/lig_dom"/>
</dbReference>
<dbReference type="Proteomes" id="UP000425960">
    <property type="component" value="Chromosome"/>
</dbReference>
<proteinExistence type="predicted"/>
<name>A0A5K7ZQI2_9BACT</name>
<feature type="domain" description="2Fe-2S ferredoxin-type" evidence="1">
    <location>
        <begin position="364"/>
        <end position="457"/>
    </location>
</feature>
<dbReference type="InterPro" id="IPR042259">
    <property type="entry name" value="Raco-like_middle_sf"/>
</dbReference>
<evidence type="ECO:0000313" key="2">
    <source>
        <dbReference type="EMBL" id="BBO82609.1"/>
    </source>
</evidence>
<evidence type="ECO:0000313" key="3">
    <source>
        <dbReference type="Proteomes" id="UP000425960"/>
    </source>
</evidence>
<dbReference type="SUPFAM" id="SSF56801">
    <property type="entry name" value="Acetyl-CoA synthetase-like"/>
    <property type="match status" value="1"/>
</dbReference>
<protein>
    <recommendedName>
        <fullName evidence="1">2Fe-2S ferredoxin-type domain-containing protein</fullName>
    </recommendedName>
</protein>
<dbReference type="SUPFAM" id="SSF54292">
    <property type="entry name" value="2Fe-2S ferredoxin-like"/>
    <property type="match status" value="1"/>
</dbReference>
<dbReference type="KEGG" id="dov:DSCO28_31750"/>
<dbReference type="PANTHER" id="PTHR42895">
    <property type="entry name" value="IRON-SULFUR CLUSTER-BINDING PROTEIN-RELATED"/>
    <property type="match status" value="1"/>
</dbReference>
<gene>
    <name evidence="2" type="ORF">DSCO28_31750</name>
</gene>
<evidence type="ECO:0000259" key="1">
    <source>
        <dbReference type="PROSITE" id="PS51085"/>
    </source>
</evidence>
<dbReference type="CDD" id="cd00207">
    <property type="entry name" value="fer2"/>
    <property type="match status" value="1"/>
</dbReference>
<dbReference type="Gene3D" id="3.40.50.12780">
    <property type="entry name" value="N-terminal domain of ligase-like"/>
    <property type="match status" value="1"/>
</dbReference>
<organism evidence="2 3">
    <name type="scientific">Desulfosarcina ovata subsp. sediminis</name>
    <dbReference type="NCBI Taxonomy" id="885957"/>
    <lineage>
        <taxon>Bacteria</taxon>
        <taxon>Pseudomonadati</taxon>
        <taxon>Thermodesulfobacteriota</taxon>
        <taxon>Desulfobacteria</taxon>
        <taxon>Desulfobacterales</taxon>
        <taxon>Desulfosarcinaceae</taxon>
        <taxon>Desulfosarcina</taxon>
    </lineage>
</organism>
<dbReference type="PROSITE" id="PS51085">
    <property type="entry name" value="2FE2S_FER_2"/>
    <property type="match status" value="1"/>
</dbReference>
<accession>A0A5K7ZQI2</accession>
<dbReference type="InterPro" id="IPR012675">
    <property type="entry name" value="Beta-grasp_dom_sf"/>
</dbReference>
<sequence>MISGLLAGPSRPGQAFTMPGVNYDGLYKMARRIKACFDKDTGSAPVCLCTDDRAVMAATLLATLAGGPDLFIPHDLSPSTLDEMYAQAGFDRAICPTGDPLPEGVKSIDVTTLSDETESLAGRNDPDPDRTWIHLSAKNPSGETRLWSKTPRNLLAETAYLSDRYKIGSNDRILATIPALDAYGLLFSLLLPLTVSARVVAGHPSSADTLGHQFADAQPTIFVSVPEHYRDLKAAWPAKGVLRLGFSAGEPLPSTDNADFLNATGVNLVEIYGSTATGGIAARCRADGESAFVPYNGIQWRVVGEQLDIRSPFLSAELPTRSSGWLTLDGQVKPNRDNGFMVVENRRPETDSPSKKSDQKALQPIVTFEPSGLRLPLVANRTLHELAADNGIDIRADCGGSGVCGKCRVLVDPAENFSPLTPAELKMLTPEQLADGSRLACQAQATGEGTVTIPDTLAESAETRGKTGISGSYPVDPMIRRLTVASPSPGVKSDNLPESLLDWISNKAEESLATTIDVAALRQLGRYRGNLKGFTLVLHEEAGMRRILEGEQTTSLGFAVDLGTTSVAGYLCNLVTGELLAADACVNPQRRFGEDVISRICRINEKDIYLDQFQRLAAEAINFLMQRCVKQIGVRIDEIDEIAICGNTTMQQVVAGLHPHGLGAFPYFPLILTPPVFSAGDLGLGSDPAVPVLLMPVVSGFVGGDTMAAILADRPHERDEVTLIVDIGTNGELALGNRDGLWVTSCATGPALEGAQISCGMRAISGAIHRVWADDTGLNYDVLGEEVKNRPLGICGSGIIDAIASMRQMGIILPSGRLDETSDQVERDEKGVGRAYTLVPREQSGTGSDISVTLKDVRQIQLAKGALCVGIEFLMRKAGIDQIDRTVLTGAFGAHFNWENALAIGMLPPAVAQSRVVAKDNLAGVGVVMALLDRKLRVEARDLCRRLRYLELATQSDFAMAFAQATMFPDSDT</sequence>
<reference evidence="2 3" key="1">
    <citation type="submission" date="2019-11" db="EMBL/GenBank/DDBJ databases">
        <title>Comparative genomics of hydrocarbon-degrading Desulfosarcina strains.</title>
        <authorList>
            <person name="Watanabe M."/>
            <person name="Kojima H."/>
            <person name="Fukui M."/>
        </authorList>
    </citation>
    <scope>NUCLEOTIDE SEQUENCE [LARGE SCALE GENOMIC DNA]</scope>
    <source>
        <strain evidence="2 3">28bB2T</strain>
    </source>
</reference>
<dbReference type="GO" id="GO:0051536">
    <property type="term" value="F:iron-sulfur cluster binding"/>
    <property type="evidence" value="ECO:0007669"/>
    <property type="project" value="InterPro"/>
</dbReference>
<dbReference type="Pfam" id="PF00501">
    <property type="entry name" value="AMP-binding"/>
    <property type="match status" value="1"/>
</dbReference>
<dbReference type="InterPro" id="IPR036010">
    <property type="entry name" value="2Fe-2S_ferredoxin-like_sf"/>
</dbReference>